<evidence type="ECO:0000256" key="3">
    <source>
        <dbReference type="SAM" id="Phobius"/>
    </source>
</evidence>
<protein>
    <submittedName>
        <fullName evidence="5">Angiopoietin-related protein 1</fullName>
    </submittedName>
</protein>
<evidence type="ECO:0000313" key="5">
    <source>
        <dbReference type="EMBL" id="KRZ18598.1"/>
    </source>
</evidence>
<keyword evidence="1 2" id="KW-1015">Disulfide bond</keyword>
<feature type="domain" description="Fibrinogen C-terminal" evidence="4">
    <location>
        <begin position="402"/>
        <end position="635"/>
    </location>
</feature>
<name>A0A0V1I745_9BILA</name>
<dbReference type="Gene3D" id="3.90.215.10">
    <property type="entry name" value="Gamma Fibrinogen, chain A, domain 1"/>
    <property type="match status" value="1"/>
</dbReference>
<dbReference type="OrthoDB" id="7972392at2759"/>
<evidence type="ECO:0000259" key="4">
    <source>
        <dbReference type="PROSITE" id="PS51406"/>
    </source>
</evidence>
<proteinExistence type="predicted"/>
<comment type="caution">
    <text evidence="5">The sequence shown here is derived from an EMBL/GenBank/DDBJ whole genome shotgun (WGS) entry which is preliminary data.</text>
</comment>
<dbReference type="Proteomes" id="UP000055024">
    <property type="component" value="Unassembled WGS sequence"/>
</dbReference>
<reference evidence="5 6" key="1">
    <citation type="submission" date="2015-01" db="EMBL/GenBank/DDBJ databases">
        <title>Evolution of Trichinella species and genotypes.</title>
        <authorList>
            <person name="Korhonen P.K."/>
            <person name="Edoardo P."/>
            <person name="Giuseppe L.R."/>
            <person name="Gasser R.B."/>
        </authorList>
    </citation>
    <scope>NUCLEOTIDE SEQUENCE [LARGE SCALE GENOMIC DNA]</scope>
    <source>
        <strain evidence="5">ISS1029</strain>
    </source>
</reference>
<dbReference type="InterPro" id="IPR014716">
    <property type="entry name" value="Fibrinogen_a/b/g_C_1"/>
</dbReference>
<sequence>MKTTNLRGKITRLAQSTNCDEKQANSMAMLLWIFCFLGNFLTLIAVIPTFPSQIGPFANPSEYPDRVPGSCGSPDMFDCKNGFCIPFRLVRNCVDDCGNAADEECGFDKVLCDVEVDGCGKCISPDRVFADCLDRKCAYLSFLIAIAFYHSYCQLGAYTQRLMPVFRCATTANCVPFEWLNDGHNDCGDYSDEDPCLEGFLCRQKTIAMNQQFTICECINRYSSRGKAWLKPDPLLRRIPGNCYSKNSLMFDCGDGLCIDISEFRNCVVNCPDGSDERCWLGTQHGPDGCSCVVHSSPFFDLIDKPILPLPEFPDILPEIPDILPELPDILPELPDILPELPDILPELPDILPEIPDVLPEIPVIPDIIDPSIPSSPDVVVIVVNPNKLNYGKLTPEYISKLILSENGVDCSDVKDILKKHDVPLNDGVYEVKKVNCNGDERCKRKLLCNMTEDDGGWTVIQNRVNGKVDFQRAWTGYKNGFGSYAHDFWLGNEILYELTNQPNHEYEMLITLKTADGEEKTAHYKKFKVEHEKQYYRLHLGSLNKGAGDTLRESRGMPFGTFDHQRDAIDTLTCGAWWRSGWWYNQKCSYGGNLNVPFKPVARSSHLKGVKWGISQTQGQEPTIMQTRVMIRQL</sequence>
<dbReference type="InterPro" id="IPR002172">
    <property type="entry name" value="LDrepeatLR_classA_rpt"/>
</dbReference>
<dbReference type="SMART" id="SM00186">
    <property type="entry name" value="FBG"/>
    <property type="match status" value="1"/>
</dbReference>
<accession>A0A0V1I745</accession>
<dbReference type="Pfam" id="PF00057">
    <property type="entry name" value="Ldl_recept_a"/>
    <property type="match status" value="1"/>
</dbReference>
<organism evidence="5 6">
    <name type="scientific">Trichinella zimbabwensis</name>
    <dbReference type="NCBI Taxonomy" id="268475"/>
    <lineage>
        <taxon>Eukaryota</taxon>
        <taxon>Metazoa</taxon>
        <taxon>Ecdysozoa</taxon>
        <taxon>Nematoda</taxon>
        <taxon>Enoplea</taxon>
        <taxon>Dorylaimia</taxon>
        <taxon>Trichinellida</taxon>
        <taxon>Trichinellidae</taxon>
        <taxon>Trichinella</taxon>
    </lineage>
</organism>
<keyword evidence="3" id="KW-0472">Membrane</keyword>
<keyword evidence="3" id="KW-1133">Transmembrane helix</keyword>
<feature type="transmembrane region" description="Helical" evidence="3">
    <location>
        <begin position="30"/>
        <end position="50"/>
    </location>
</feature>
<dbReference type="PRINTS" id="PR00261">
    <property type="entry name" value="LDLRECEPTOR"/>
</dbReference>
<dbReference type="STRING" id="268475.A0A0V1I745"/>
<dbReference type="SUPFAM" id="SSF57424">
    <property type="entry name" value="LDL receptor-like module"/>
    <property type="match status" value="2"/>
</dbReference>
<comment type="caution">
    <text evidence="2">Lacks conserved residue(s) required for the propagation of feature annotation.</text>
</comment>
<keyword evidence="3" id="KW-0812">Transmembrane</keyword>
<dbReference type="EMBL" id="JYDP01000002">
    <property type="protein sequence ID" value="KRZ18598.1"/>
    <property type="molecule type" value="Genomic_DNA"/>
</dbReference>
<dbReference type="InterPro" id="IPR036055">
    <property type="entry name" value="LDL_receptor-like_sf"/>
</dbReference>
<dbReference type="SMART" id="SM00192">
    <property type="entry name" value="LDLa"/>
    <property type="match status" value="3"/>
</dbReference>
<feature type="disulfide bond" evidence="2">
    <location>
        <begin position="79"/>
        <end position="97"/>
    </location>
</feature>
<dbReference type="InterPro" id="IPR050373">
    <property type="entry name" value="Fibrinogen_C-term_domain"/>
</dbReference>
<dbReference type="AlphaFoldDB" id="A0A0V1I745"/>
<evidence type="ECO:0000313" key="6">
    <source>
        <dbReference type="Proteomes" id="UP000055024"/>
    </source>
</evidence>
<dbReference type="SUPFAM" id="SSF56496">
    <property type="entry name" value="Fibrinogen C-terminal domain-like"/>
    <property type="match status" value="1"/>
</dbReference>
<keyword evidence="6" id="KW-1185">Reference proteome</keyword>
<dbReference type="GO" id="GO:0005615">
    <property type="term" value="C:extracellular space"/>
    <property type="evidence" value="ECO:0007669"/>
    <property type="project" value="TreeGrafter"/>
</dbReference>
<dbReference type="CDD" id="cd00112">
    <property type="entry name" value="LDLa"/>
    <property type="match status" value="2"/>
</dbReference>
<dbReference type="PROSITE" id="PS51406">
    <property type="entry name" value="FIBRINOGEN_C_2"/>
    <property type="match status" value="1"/>
</dbReference>
<dbReference type="Pfam" id="PF00147">
    <property type="entry name" value="Fibrinogen_C"/>
    <property type="match status" value="1"/>
</dbReference>
<dbReference type="PANTHER" id="PTHR19143">
    <property type="entry name" value="FIBRINOGEN/TENASCIN/ANGIOPOEITIN"/>
    <property type="match status" value="1"/>
</dbReference>
<dbReference type="PANTHER" id="PTHR19143:SF394">
    <property type="entry name" value="ANGIOPOIETIN-RELATED PROTEIN 3-LIKE"/>
    <property type="match status" value="1"/>
</dbReference>
<evidence type="ECO:0000256" key="1">
    <source>
        <dbReference type="ARBA" id="ARBA00023157"/>
    </source>
</evidence>
<dbReference type="InterPro" id="IPR002181">
    <property type="entry name" value="Fibrinogen_a/b/g_C_dom"/>
</dbReference>
<dbReference type="PROSITE" id="PS50068">
    <property type="entry name" value="LDLRA_2"/>
    <property type="match status" value="2"/>
</dbReference>
<evidence type="ECO:0000256" key="2">
    <source>
        <dbReference type="PROSITE-ProRule" id="PRU00124"/>
    </source>
</evidence>
<dbReference type="InterPro" id="IPR036056">
    <property type="entry name" value="Fibrinogen-like_C"/>
</dbReference>
<dbReference type="Gene3D" id="4.10.400.10">
    <property type="entry name" value="Low-density Lipoprotein Receptor"/>
    <property type="match status" value="1"/>
</dbReference>
<gene>
    <name evidence="5" type="primary">ANGPTL1</name>
    <name evidence="5" type="ORF">T11_13703</name>
</gene>